<protein>
    <recommendedName>
        <fullName evidence="7">Pre-mRNA-splicing factor 38</fullName>
    </recommendedName>
</protein>
<sequence>MANRTVKGANTIKGTNPQFLIEKIIRSRIYESRYWKEECFALTAELLVDKALQLKYIGGTTAAHVKPTPFLCLLCKMLQIQPEKDIVIEFIKQDEFKYVRCLGAMYLRLTGNSVECYKYLEELLADFRRVKTMNKMGAFETSHIDEFIDSLLIEDRVCEVILPRLQRRAVLEEQGLLKIRWSALEQDLEEMDKEEEAQRMAQELAKEEEGYESPVPSPPRKEKKEKKEKKSKKEKKNKKYKDLDAPDDSSRRRSRSRDGSRDQSRDRERRRRRSKTPESRRRRRSNSH</sequence>
<dbReference type="AlphaFoldDB" id="E4YWX6"/>
<evidence type="ECO:0000256" key="6">
    <source>
        <dbReference type="ARBA" id="ARBA00023242"/>
    </source>
</evidence>
<gene>
    <name evidence="9" type="ORF">GSOID_T00020560001</name>
</gene>
<reference evidence="9" key="1">
    <citation type="journal article" date="2010" name="Science">
        <title>Plasticity of animal genome architecture unmasked by rapid evolution of a pelagic tunicate.</title>
        <authorList>
            <person name="Denoeud F."/>
            <person name="Henriet S."/>
            <person name="Mungpakdee S."/>
            <person name="Aury J.M."/>
            <person name="Da Silva C."/>
            <person name="Brinkmann H."/>
            <person name="Mikhaleva J."/>
            <person name="Olsen L.C."/>
            <person name="Jubin C."/>
            <person name="Canestro C."/>
            <person name="Bouquet J.M."/>
            <person name="Danks G."/>
            <person name="Poulain J."/>
            <person name="Campsteijn C."/>
            <person name="Adamski M."/>
            <person name="Cross I."/>
            <person name="Yadetie F."/>
            <person name="Muffato M."/>
            <person name="Louis A."/>
            <person name="Butcher S."/>
            <person name="Tsagkogeorga G."/>
            <person name="Konrad A."/>
            <person name="Singh S."/>
            <person name="Jensen M.F."/>
            <person name="Cong E.H."/>
            <person name="Eikeseth-Otteraa H."/>
            <person name="Noel B."/>
            <person name="Anthouard V."/>
            <person name="Porcel B.M."/>
            <person name="Kachouri-Lafond R."/>
            <person name="Nishino A."/>
            <person name="Ugolini M."/>
            <person name="Chourrout P."/>
            <person name="Nishida H."/>
            <person name="Aasland R."/>
            <person name="Huzurbazar S."/>
            <person name="Westhof E."/>
            <person name="Delsuc F."/>
            <person name="Lehrach H."/>
            <person name="Reinhardt R."/>
            <person name="Weissenbach J."/>
            <person name="Roy S.W."/>
            <person name="Artiguenave F."/>
            <person name="Postlethwait J.H."/>
            <person name="Manak J.R."/>
            <person name="Thompson E.M."/>
            <person name="Jaillon O."/>
            <person name="Du Pasquier L."/>
            <person name="Boudinot P."/>
            <person name="Liberles D.A."/>
            <person name="Volff J.N."/>
            <person name="Philippe H."/>
            <person name="Lenhard B."/>
            <person name="Roest Crollius H."/>
            <person name="Wincker P."/>
            <person name="Chourrout D."/>
        </authorList>
    </citation>
    <scope>NUCLEOTIDE SEQUENCE [LARGE SCALE GENOMIC DNA]</scope>
</reference>
<comment type="subcellular location">
    <subcellularLocation>
        <location evidence="1 7">Nucleus</location>
    </subcellularLocation>
</comment>
<comment type="function">
    <text evidence="7">Required for pre-mRNA splicing.</text>
</comment>
<evidence type="ECO:0000256" key="1">
    <source>
        <dbReference type="ARBA" id="ARBA00004123"/>
    </source>
</evidence>
<organism evidence="9">
    <name type="scientific">Oikopleura dioica</name>
    <name type="common">Tunicate</name>
    <dbReference type="NCBI Taxonomy" id="34765"/>
    <lineage>
        <taxon>Eukaryota</taxon>
        <taxon>Metazoa</taxon>
        <taxon>Chordata</taxon>
        <taxon>Tunicata</taxon>
        <taxon>Appendicularia</taxon>
        <taxon>Copelata</taxon>
        <taxon>Oikopleuridae</taxon>
        <taxon>Oikopleura</taxon>
    </lineage>
</organism>
<dbReference type="Proteomes" id="UP000011014">
    <property type="component" value="Unassembled WGS sequence"/>
</dbReference>
<feature type="compositionally biased region" description="Basic and acidic residues" evidence="8">
    <location>
        <begin position="240"/>
        <end position="267"/>
    </location>
</feature>
<keyword evidence="4 7" id="KW-0747">Spliceosome</keyword>
<dbReference type="GO" id="GO:0005681">
    <property type="term" value="C:spliceosomal complex"/>
    <property type="evidence" value="ECO:0007669"/>
    <property type="project" value="UniProtKB-KW"/>
</dbReference>
<dbReference type="PANTHER" id="PTHR23142">
    <property type="entry name" value="PRE-MRNA-SPLICING FACTOR 38A-RELATED"/>
    <property type="match status" value="1"/>
</dbReference>
<accession>E4YWX6</accession>
<comment type="similarity">
    <text evidence="2 7">Belongs to the PRP38 family.</text>
</comment>
<feature type="compositionally biased region" description="Basic residues" evidence="8">
    <location>
        <begin position="221"/>
        <end position="239"/>
    </location>
</feature>
<dbReference type="EMBL" id="FN655717">
    <property type="protein sequence ID" value="CBY39959.1"/>
    <property type="molecule type" value="Genomic_DNA"/>
</dbReference>
<proteinExistence type="inferred from homology"/>
<evidence type="ECO:0000256" key="3">
    <source>
        <dbReference type="ARBA" id="ARBA00022664"/>
    </source>
</evidence>
<evidence type="ECO:0000256" key="2">
    <source>
        <dbReference type="ARBA" id="ARBA00006164"/>
    </source>
</evidence>
<evidence type="ECO:0000313" key="9">
    <source>
        <dbReference type="EMBL" id="CBY39959.1"/>
    </source>
</evidence>
<feature type="region of interest" description="Disordered" evidence="8">
    <location>
        <begin position="190"/>
        <end position="288"/>
    </location>
</feature>
<evidence type="ECO:0000256" key="7">
    <source>
        <dbReference type="RuleBase" id="RU367025"/>
    </source>
</evidence>
<name>E4YWX6_OIKDI</name>
<dbReference type="Pfam" id="PF03371">
    <property type="entry name" value="PRP38"/>
    <property type="match status" value="1"/>
</dbReference>
<feature type="compositionally biased region" description="Basic residues" evidence="8">
    <location>
        <begin position="268"/>
        <end position="288"/>
    </location>
</feature>
<evidence type="ECO:0000256" key="8">
    <source>
        <dbReference type="SAM" id="MobiDB-lite"/>
    </source>
</evidence>
<keyword evidence="6 7" id="KW-0539">Nucleus</keyword>
<dbReference type="GO" id="GO:0000398">
    <property type="term" value="P:mRNA splicing, via spliceosome"/>
    <property type="evidence" value="ECO:0007669"/>
    <property type="project" value="UniProtKB-UniRule"/>
</dbReference>
<keyword evidence="3 7" id="KW-0507">mRNA processing</keyword>
<keyword evidence="5 7" id="KW-0508">mRNA splicing</keyword>
<dbReference type="InterPro" id="IPR005037">
    <property type="entry name" value="PRP38"/>
</dbReference>
<evidence type="ECO:0000256" key="5">
    <source>
        <dbReference type="ARBA" id="ARBA00023187"/>
    </source>
</evidence>
<evidence type="ECO:0000256" key="4">
    <source>
        <dbReference type="ARBA" id="ARBA00022728"/>
    </source>
</evidence>